<dbReference type="AlphaFoldDB" id="A0A543AJ32"/>
<keyword evidence="2" id="KW-1185">Reference proteome</keyword>
<organism evidence="1 2">
    <name type="scientific">Enteractinococcus coprophilus</name>
    <dbReference type="NCBI Taxonomy" id="1027633"/>
    <lineage>
        <taxon>Bacteria</taxon>
        <taxon>Bacillati</taxon>
        <taxon>Actinomycetota</taxon>
        <taxon>Actinomycetes</taxon>
        <taxon>Micrococcales</taxon>
        <taxon>Micrococcaceae</taxon>
    </lineage>
</organism>
<dbReference type="Proteomes" id="UP000319746">
    <property type="component" value="Unassembled WGS sequence"/>
</dbReference>
<comment type="caution">
    <text evidence="1">The sequence shown here is derived from an EMBL/GenBank/DDBJ whole genome shotgun (WGS) entry which is preliminary data.</text>
</comment>
<dbReference type="EMBL" id="VFOU01000002">
    <property type="protein sequence ID" value="TQL72561.1"/>
    <property type="molecule type" value="Genomic_DNA"/>
</dbReference>
<accession>A0A543AJ32</accession>
<proteinExistence type="predicted"/>
<protein>
    <submittedName>
        <fullName evidence="1">Uncharacterized protein</fullName>
    </submittedName>
</protein>
<sequence>MSLLKSDSSAIISLYFSPPGAVEDVVLEVVQSLRKR</sequence>
<gene>
    <name evidence="1" type="ORF">FB556_1221</name>
</gene>
<reference evidence="1 2" key="1">
    <citation type="submission" date="2019-06" db="EMBL/GenBank/DDBJ databases">
        <title>Sequencing the genomes of 1000 actinobacteria strains.</title>
        <authorList>
            <person name="Klenk H.-P."/>
        </authorList>
    </citation>
    <scope>NUCLEOTIDE SEQUENCE [LARGE SCALE GENOMIC DNA]</scope>
    <source>
        <strain evidence="1 2">DSM 24083</strain>
    </source>
</reference>
<name>A0A543AJ32_9MICC</name>
<evidence type="ECO:0000313" key="2">
    <source>
        <dbReference type="Proteomes" id="UP000319746"/>
    </source>
</evidence>
<evidence type="ECO:0000313" key="1">
    <source>
        <dbReference type="EMBL" id="TQL72561.1"/>
    </source>
</evidence>